<feature type="transmembrane region" description="Helical" evidence="5">
    <location>
        <begin position="102"/>
        <end position="120"/>
    </location>
</feature>
<dbReference type="PANTHER" id="PTHR42910">
    <property type="entry name" value="TRANSPORTER SCO4007-RELATED"/>
    <property type="match status" value="1"/>
</dbReference>
<evidence type="ECO:0000256" key="4">
    <source>
        <dbReference type="SAM" id="MobiDB-lite"/>
    </source>
</evidence>
<evidence type="ECO:0000313" key="8">
    <source>
        <dbReference type="Proteomes" id="UP001243009"/>
    </source>
</evidence>
<feature type="transmembrane region" description="Helical" evidence="5">
    <location>
        <begin position="324"/>
        <end position="342"/>
    </location>
</feature>
<feature type="transmembrane region" description="Helical" evidence="5">
    <location>
        <begin position="302"/>
        <end position="318"/>
    </location>
</feature>
<dbReference type="InterPro" id="IPR011701">
    <property type="entry name" value="MFS"/>
</dbReference>
<accession>A0ABT9EAH3</accession>
<keyword evidence="2 5" id="KW-1133">Transmembrane helix</keyword>
<dbReference type="RefSeq" id="WP_305107781.1">
    <property type="nucleotide sequence ID" value="NZ_JAUTWS010000063.1"/>
</dbReference>
<organism evidence="7 8">
    <name type="scientific">Paracraurococcus lichenis</name>
    <dbReference type="NCBI Taxonomy" id="3064888"/>
    <lineage>
        <taxon>Bacteria</taxon>
        <taxon>Pseudomonadati</taxon>
        <taxon>Pseudomonadota</taxon>
        <taxon>Alphaproteobacteria</taxon>
        <taxon>Acetobacterales</taxon>
        <taxon>Roseomonadaceae</taxon>
        <taxon>Paracraurococcus</taxon>
    </lineage>
</organism>
<feature type="transmembrane region" description="Helical" evidence="5">
    <location>
        <begin position="32"/>
        <end position="51"/>
    </location>
</feature>
<evidence type="ECO:0000313" key="7">
    <source>
        <dbReference type="EMBL" id="MDO9712920.1"/>
    </source>
</evidence>
<dbReference type="PROSITE" id="PS50850">
    <property type="entry name" value="MFS"/>
    <property type="match status" value="1"/>
</dbReference>
<name>A0ABT9EAH3_9PROT</name>
<sequence length="418" mass="42707">MDHHSAIAVPGPGAVTPMPEGPVRKAGRTDTLSGVTIGVLAAICGLAVANANYAQPLLVDMGRSLALSEAALGLVPAVTQFGVAAGIAFLLPLGDAMPARRLLTAAMLAQAAMLVGIAVAPDGATLLLFSLLAGVFGITPYVLPPYASLRTSPDRRGRVTALLAQGVLIGMLLARSVSGLVGFHAGWRVVYALAAAAMLLALVPLRRVVRPEPPRMPVRYPALMGSLLEVFRTVPLARWSALTQAFATGSFTTLWVGISLHMQGDAFGWRSDGVGALALIGAAAALCAPFVGGFADRCGPRASLLAALAGLTVSWGVLAGLGHSLLGIIAGMILLDLGATAADISNRTVIFSLRTEIRTRLTTIYMVGKFTGAGIGAWGTGLAWSACGWPAVCALGGMLAGLAALAALLRVRVPVETA</sequence>
<dbReference type="CDD" id="cd17324">
    <property type="entry name" value="MFS_NepI_like"/>
    <property type="match status" value="1"/>
</dbReference>
<keyword evidence="1 5" id="KW-0812">Transmembrane</keyword>
<feature type="transmembrane region" description="Helical" evidence="5">
    <location>
        <begin position="126"/>
        <end position="147"/>
    </location>
</feature>
<feature type="transmembrane region" description="Helical" evidence="5">
    <location>
        <begin position="389"/>
        <end position="409"/>
    </location>
</feature>
<gene>
    <name evidence="7" type="ORF">Q7A36_31620</name>
</gene>
<feature type="transmembrane region" description="Helical" evidence="5">
    <location>
        <begin position="363"/>
        <end position="383"/>
    </location>
</feature>
<evidence type="ECO:0000256" key="2">
    <source>
        <dbReference type="ARBA" id="ARBA00022989"/>
    </source>
</evidence>
<dbReference type="EMBL" id="JAUTWS010000063">
    <property type="protein sequence ID" value="MDO9712920.1"/>
    <property type="molecule type" value="Genomic_DNA"/>
</dbReference>
<evidence type="ECO:0000256" key="5">
    <source>
        <dbReference type="SAM" id="Phobius"/>
    </source>
</evidence>
<protein>
    <submittedName>
        <fullName evidence="7">MFS transporter</fullName>
    </submittedName>
</protein>
<feature type="transmembrane region" description="Helical" evidence="5">
    <location>
        <begin position="159"/>
        <end position="183"/>
    </location>
</feature>
<feature type="region of interest" description="Disordered" evidence="4">
    <location>
        <begin position="1"/>
        <end position="22"/>
    </location>
</feature>
<feature type="transmembrane region" description="Helical" evidence="5">
    <location>
        <begin position="189"/>
        <end position="209"/>
    </location>
</feature>
<feature type="transmembrane region" description="Helical" evidence="5">
    <location>
        <begin position="241"/>
        <end position="262"/>
    </location>
</feature>
<evidence type="ECO:0000259" key="6">
    <source>
        <dbReference type="PROSITE" id="PS50850"/>
    </source>
</evidence>
<dbReference type="InterPro" id="IPR036259">
    <property type="entry name" value="MFS_trans_sf"/>
</dbReference>
<dbReference type="Pfam" id="PF07690">
    <property type="entry name" value="MFS_1"/>
    <property type="match status" value="1"/>
</dbReference>
<dbReference type="InterPro" id="IPR020846">
    <property type="entry name" value="MFS_dom"/>
</dbReference>
<dbReference type="PANTHER" id="PTHR42910:SF1">
    <property type="entry name" value="MAJOR FACILITATOR SUPERFAMILY (MFS) PROFILE DOMAIN-CONTAINING PROTEIN"/>
    <property type="match status" value="1"/>
</dbReference>
<feature type="domain" description="Major facilitator superfamily (MFS) profile" evidence="6">
    <location>
        <begin position="31"/>
        <end position="418"/>
    </location>
</feature>
<feature type="transmembrane region" description="Helical" evidence="5">
    <location>
        <begin position="274"/>
        <end position="295"/>
    </location>
</feature>
<evidence type="ECO:0000256" key="3">
    <source>
        <dbReference type="ARBA" id="ARBA00023136"/>
    </source>
</evidence>
<feature type="transmembrane region" description="Helical" evidence="5">
    <location>
        <begin position="71"/>
        <end position="90"/>
    </location>
</feature>
<dbReference type="Gene3D" id="1.20.1250.20">
    <property type="entry name" value="MFS general substrate transporter like domains"/>
    <property type="match status" value="2"/>
</dbReference>
<evidence type="ECO:0000256" key="1">
    <source>
        <dbReference type="ARBA" id="ARBA00022692"/>
    </source>
</evidence>
<reference evidence="7 8" key="1">
    <citation type="submission" date="2023-08" db="EMBL/GenBank/DDBJ databases">
        <title>The draft genome sequence of Paracraurococcus sp. LOR1-02.</title>
        <authorList>
            <person name="Kingkaew E."/>
            <person name="Tanasupawat S."/>
        </authorList>
    </citation>
    <scope>NUCLEOTIDE SEQUENCE [LARGE SCALE GENOMIC DNA]</scope>
    <source>
        <strain evidence="7 8">LOR1-02</strain>
    </source>
</reference>
<dbReference type="Proteomes" id="UP001243009">
    <property type="component" value="Unassembled WGS sequence"/>
</dbReference>
<keyword evidence="3 5" id="KW-0472">Membrane</keyword>
<comment type="caution">
    <text evidence="7">The sequence shown here is derived from an EMBL/GenBank/DDBJ whole genome shotgun (WGS) entry which is preliminary data.</text>
</comment>
<proteinExistence type="predicted"/>
<keyword evidence="8" id="KW-1185">Reference proteome</keyword>
<dbReference type="SUPFAM" id="SSF103473">
    <property type="entry name" value="MFS general substrate transporter"/>
    <property type="match status" value="1"/>
</dbReference>